<evidence type="ECO:0000313" key="8">
    <source>
        <dbReference type="WBParaSite" id="SPAL_0000216300.1"/>
    </source>
</evidence>
<keyword evidence="4 6" id="KW-1133">Transmembrane helix</keyword>
<evidence type="ECO:0000256" key="1">
    <source>
        <dbReference type="ARBA" id="ARBA00004141"/>
    </source>
</evidence>
<dbReference type="Proteomes" id="UP000046392">
    <property type="component" value="Unplaced"/>
</dbReference>
<protein>
    <recommendedName>
        <fullName evidence="6">Receptor expression-enhancing protein</fullName>
    </recommendedName>
</protein>
<keyword evidence="3 6" id="KW-0812">Transmembrane</keyword>
<sequence length="164" mass="19528">MTQCLLQKEIHNSLKIQLSKDNEFNRIIGKIGKQFKLLRHEVVYMFIALLSLYLLTGPGALLISTLITVSLPIYYFYQNVEKKERYETTRLLMYWPFHAFVHVLDYFVLYIESYVPCYVFLRTVFLIYLSSEWSRGSIRIYRSYIKPFLPHNNNSIMSVQGFKS</sequence>
<comment type="subcellular location">
    <subcellularLocation>
        <location evidence="1 6">Membrane</location>
        <topology evidence="1 6">Multi-pass membrane protein</topology>
    </subcellularLocation>
</comment>
<dbReference type="Pfam" id="PF03134">
    <property type="entry name" value="TB2_DP1_HVA22"/>
    <property type="match status" value="1"/>
</dbReference>
<evidence type="ECO:0000256" key="4">
    <source>
        <dbReference type="ARBA" id="ARBA00022989"/>
    </source>
</evidence>
<keyword evidence="7" id="KW-1185">Reference proteome</keyword>
<evidence type="ECO:0000256" key="3">
    <source>
        <dbReference type="ARBA" id="ARBA00022692"/>
    </source>
</evidence>
<dbReference type="AlphaFoldDB" id="A0A0N5B7Y9"/>
<evidence type="ECO:0000256" key="5">
    <source>
        <dbReference type="ARBA" id="ARBA00023136"/>
    </source>
</evidence>
<comment type="caution">
    <text evidence="6">Lacks conserved residue(s) required for the propagation of feature annotation.</text>
</comment>
<evidence type="ECO:0000256" key="6">
    <source>
        <dbReference type="RuleBase" id="RU362006"/>
    </source>
</evidence>
<dbReference type="PANTHER" id="PTHR12300:SF161">
    <property type="entry name" value="RECEPTOR EXPRESSION-ENHANCING PROTEIN"/>
    <property type="match status" value="1"/>
</dbReference>
<feature type="transmembrane region" description="Helical" evidence="6">
    <location>
        <begin position="113"/>
        <end position="131"/>
    </location>
</feature>
<proteinExistence type="inferred from homology"/>
<dbReference type="GO" id="GO:0016020">
    <property type="term" value="C:membrane"/>
    <property type="evidence" value="ECO:0007669"/>
    <property type="project" value="UniProtKB-SubCell"/>
</dbReference>
<dbReference type="WBParaSite" id="SPAL_0000216300.1">
    <property type="protein sequence ID" value="SPAL_0000216300.1"/>
    <property type="gene ID" value="SPAL_0000216300"/>
</dbReference>
<keyword evidence="5 6" id="KW-0472">Membrane</keyword>
<name>A0A0N5B7Y9_STREA</name>
<organism evidence="7 8">
    <name type="scientific">Strongyloides papillosus</name>
    <name type="common">Intestinal threadworm</name>
    <dbReference type="NCBI Taxonomy" id="174720"/>
    <lineage>
        <taxon>Eukaryota</taxon>
        <taxon>Metazoa</taxon>
        <taxon>Ecdysozoa</taxon>
        <taxon>Nematoda</taxon>
        <taxon>Chromadorea</taxon>
        <taxon>Rhabditida</taxon>
        <taxon>Tylenchina</taxon>
        <taxon>Panagrolaimomorpha</taxon>
        <taxon>Strongyloidoidea</taxon>
        <taxon>Strongyloididae</taxon>
        <taxon>Strongyloides</taxon>
    </lineage>
</organism>
<evidence type="ECO:0000256" key="2">
    <source>
        <dbReference type="ARBA" id="ARBA00008573"/>
    </source>
</evidence>
<dbReference type="InterPro" id="IPR004345">
    <property type="entry name" value="TB2_DP1_HVA22"/>
</dbReference>
<comment type="similarity">
    <text evidence="2 6">Belongs to the DP1 family.</text>
</comment>
<reference evidence="8" key="1">
    <citation type="submission" date="2017-02" db="UniProtKB">
        <authorList>
            <consortium name="WormBaseParasite"/>
        </authorList>
    </citation>
    <scope>IDENTIFICATION</scope>
</reference>
<dbReference type="STRING" id="174720.A0A0N5B7Y9"/>
<evidence type="ECO:0000313" key="7">
    <source>
        <dbReference type="Proteomes" id="UP000046392"/>
    </source>
</evidence>
<accession>A0A0N5B7Y9</accession>
<dbReference type="PANTHER" id="PTHR12300">
    <property type="entry name" value="HVA22-LIKE PROTEINS"/>
    <property type="match status" value="1"/>
</dbReference>